<reference evidence="2" key="1">
    <citation type="submission" date="2015-10" db="EMBL/GenBank/DDBJ databases">
        <title>Genome of Paenibacillus bovis sp. nov.</title>
        <authorList>
            <person name="Wu Z."/>
            <person name="Gao C."/>
            <person name="Liu Z."/>
            <person name="Zheng H."/>
        </authorList>
    </citation>
    <scope>NUCLEOTIDE SEQUENCE [LARGE SCALE GENOMIC DNA]</scope>
    <source>
        <strain evidence="2">BD3526</strain>
    </source>
</reference>
<accession>A0A172ZHH7</accession>
<dbReference type="Proteomes" id="UP000078148">
    <property type="component" value="Chromosome"/>
</dbReference>
<keyword evidence="2" id="KW-1185">Reference proteome</keyword>
<dbReference type="CDD" id="cd02440">
    <property type="entry name" value="AdoMet_MTases"/>
    <property type="match status" value="1"/>
</dbReference>
<evidence type="ECO:0000313" key="2">
    <source>
        <dbReference type="Proteomes" id="UP000078148"/>
    </source>
</evidence>
<name>A0A172ZHH7_9BACL</name>
<protein>
    <recommendedName>
        <fullName evidence="3">SAM-dependent methyltransferase</fullName>
    </recommendedName>
</protein>
<dbReference type="InterPro" id="IPR029063">
    <property type="entry name" value="SAM-dependent_MTases_sf"/>
</dbReference>
<gene>
    <name evidence="1" type="ORF">AR543_13850</name>
</gene>
<dbReference type="Pfam" id="PF13489">
    <property type="entry name" value="Methyltransf_23"/>
    <property type="match status" value="1"/>
</dbReference>
<evidence type="ECO:0000313" key="1">
    <source>
        <dbReference type="EMBL" id="ANF96983.1"/>
    </source>
</evidence>
<dbReference type="Gene3D" id="3.40.50.150">
    <property type="entry name" value="Vaccinia Virus protein VP39"/>
    <property type="match status" value="1"/>
</dbReference>
<sequence>MNHSLFDPEEWKKAWINDPEAGVNRMLRSGIEPVSAFDEAARAHNFHQKAFSEEGRRRSKRIMDWIEAQGVSFANASILDIGAASGVFSIPFAEQGAFVTAVEPSVHLAGLLRESIPANLTNHVEIVQQPFEDVDVQQQGWEGKYDLVFASMCPAIFGWDRVEQAIRAASQFCYISTIAGPRELSIIDELRPVLGIADETVHGSDMAYIIQLLSIYGYSFQALVTHENETIRMSVEHMISNLRGWLLFAGLPADPDALREAEQYVRATYTEPIAEIQQGGRFGKVLIRLRDQKMH</sequence>
<dbReference type="SUPFAM" id="SSF53335">
    <property type="entry name" value="S-adenosyl-L-methionine-dependent methyltransferases"/>
    <property type="match status" value="1"/>
</dbReference>
<organism evidence="1 2">
    <name type="scientific">Paenibacillus bovis</name>
    <dbReference type="NCBI Taxonomy" id="1616788"/>
    <lineage>
        <taxon>Bacteria</taxon>
        <taxon>Bacillati</taxon>
        <taxon>Bacillota</taxon>
        <taxon>Bacilli</taxon>
        <taxon>Bacillales</taxon>
        <taxon>Paenibacillaceae</taxon>
        <taxon>Paenibacillus</taxon>
    </lineage>
</organism>
<evidence type="ECO:0008006" key="3">
    <source>
        <dbReference type="Google" id="ProtNLM"/>
    </source>
</evidence>
<proteinExistence type="predicted"/>
<reference evidence="1 2" key="2">
    <citation type="journal article" date="2016" name="Int. J. Syst. Evol. Microbiol.">
        <title>Paenibacillus bovis sp. nov., isolated from raw yak (Bos grunniens) milk.</title>
        <authorList>
            <person name="Gao C."/>
            <person name="Han J."/>
            <person name="Liu Z."/>
            <person name="Xu X."/>
            <person name="Hang F."/>
            <person name="Wu Z."/>
        </authorList>
    </citation>
    <scope>NUCLEOTIDE SEQUENCE [LARGE SCALE GENOMIC DNA]</scope>
    <source>
        <strain evidence="1 2">BD3526</strain>
    </source>
</reference>
<dbReference type="AlphaFoldDB" id="A0A172ZHH7"/>
<dbReference type="OrthoDB" id="9791837at2"/>
<dbReference type="KEGG" id="pbv:AR543_13850"/>
<dbReference type="EMBL" id="CP013023">
    <property type="protein sequence ID" value="ANF96983.1"/>
    <property type="molecule type" value="Genomic_DNA"/>
</dbReference>
<dbReference type="STRING" id="1616788.AR543_13850"/>
<dbReference type="RefSeq" id="WP_060535093.1">
    <property type="nucleotide sequence ID" value="NZ_CP013023.1"/>
</dbReference>